<keyword evidence="6" id="KW-1185">Reference proteome</keyword>
<dbReference type="InterPro" id="IPR036770">
    <property type="entry name" value="Ankyrin_rpt-contain_sf"/>
</dbReference>
<dbReference type="InterPro" id="IPR050889">
    <property type="entry name" value="Dendritic_Spine_Reg/Scaffold"/>
</dbReference>
<dbReference type="AlphaFoldDB" id="A0A3R6VF48"/>
<feature type="region of interest" description="Disordered" evidence="4">
    <location>
        <begin position="1"/>
        <end position="20"/>
    </location>
</feature>
<accession>A0A3R6VF48</accession>
<protein>
    <submittedName>
        <fullName evidence="5">Uncharacterized protein</fullName>
    </submittedName>
</protein>
<proteinExistence type="predicted"/>
<evidence type="ECO:0000313" key="6">
    <source>
        <dbReference type="Proteomes" id="UP000285060"/>
    </source>
</evidence>
<keyword evidence="2 3" id="KW-0040">ANK repeat</keyword>
<dbReference type="PROSITE" id="PS50088">
    <property type="entry name" value="ANK_REPEAT"/>
    <property type="match status" value="1"/>
</dbReference>
<dbReference type="EMBL" id="QUSY01000102">
    <property type="protein sequence ID" value="RHY32964.1"/>
    <property type="molecule type" value="Genomic_DNA"/>
</dbReference>
<feature type="region of interest" description="Disordered" evidence="4">
    <location>
        <begin position="1170"/>
        <end position="1191"/>
    </location>
</feature>
<evidence type="ECO:0000256" key="4">
    <source>
        <dbReference type="SAM" id="MobiDB-lite"/>
    </source>
</evidence>
<comment type="caution">
    <text evidence="5">The sequence shown here is derived from an EMBL/GenBank/DDBJ whole genome shotgun (WGS) entry which is preliminary data.</text>
</comment>
<feature type="region of interest" description="Disordered" evidence="4">
    <location>
        <begin position="494"/>
        <end position="530"/>
    </location>
</feature>
<dbReference type="InterPro" id="IPR002110">
    <property type="entry name" value="Ankyrin_rpt"/>
</dbReference>
<feature type="compositionally biased region" description="Pro residues" evidence="4">
    <location>
        <begin position="1180"/>
        <end position="1191"/>
    </location>
</feature>
<feature type="compositionally biased region" description="Low complexity" evidence="4">
    <location>
        <begin position="504"/>
        <end position="515"/>
    </location>
</feature>
<dbReference type="Gene3D" id="1.25.40.20">
    <property type="entry name" value="Ankyrin repeat-containing domain"/>
    <property type="match status" value="1"/>
</dbReference>
<feature type="region of interest" description="Disordered" evidence="4">
    <location>
        <begin position="1047"/>
        <end position="1079"/>
    </location>
</feature>
<dbReference type="SMART" id="SM00248">
    <property type="entry name" value="ANK"/>
    <property type="match status" value="2"/>
</dbReference>
<evidence type="ECO:0000256" key="3">
    <source>
        <dbReference type="PROSITE-ProRule" id="PRU00023"/>
    </source>
</evidence>
<dbReference type="Proteomes" id="UP000285060">
    <property type="component" value="Unassembled WGS sequence"/>
</dbReference>
<dbReference type="VEuPathDB" id="FungiDB:H310_10836"/>
<reference evidence="5 6" key="1">
    <citation type="submission" date="2018-08" db="EMBL/GenBank/DDBJ databases">
        <title>Aphanomyces genome sequencing and annotation.</title>
        <authorList>
            <person name="Minardi D."/>
            <person name="Oidtmann B."/>
            <person name="Van Der Giezen M."/>
            <person name="Studholme D.J."/>
        </authorList>
    </citation>
    <scope>NUCLEOTIDE SEQUENCE [LARGE SCALE GENOMIC DNA]</scope>
    <source>
        <strain evidence="5 6">NJM0002</strain>
    </source>
</reference>
<organism evidence="5 6">
    <name type="scientific">Aphanomyces invadans</name>
    <dbReference type="NCBI Taxonomy" id="157072"/>
    <lineage>
        <taxon>Eukaryota</taxon>
        <taxon>Sar</taxon>
        <taxon>Stramenopiles</taxon>
        <taxon>Oomycota</taxon>
        <taxon>Saprolegniomycetes</taxon>
        <taxon>Saprolegniales</taxon>
        <taxon>Verrucalvaceae</taxon>
        <taxon>Aphanomyces</taxon>
    </lineage>
</organism>
<dbReference type="PROSITE" id="PS50297">
    <property type="entry name" value="ANK_REP_REGION"/>
    <property type="match status" value="1"/>
</dbReference>
<feature type="repeat" description="ANK" evidence="3">
    <location>
        <begin position="308"/>
        <end position="340"/>
    </location>
</feature>
<dbReference type="Pfam" id="PF13637">
    <property type="entry name" value="Ank_4"/>
    <property type="match status" value="1"/>
</dbReference>
<dbReference type="PANTHER" id="PTHR24166:SF48">
    <property type="entry name" value="PROTEIN VAPYRIN"/>
    <property type="match status" value="1"/>
</dbReference>
<dbReference type="PANTHER" id="PTHR24166">
    <property type="entry name" value="ROLLING PEBBLES, ISOFORM B"/>
    <property type="match status" value="1"/>
</dbReference>
<evidence type="ECO:0000313" key="5">
    <source>
        <dbReference type="EMBL" id="RHY32964.1"/>
    </source>
</evidence>
<dbReference type="SUPFAM" id="SSF48403">
    <property type="entry name" value="Ankyrin repeat"/>
    <property type="match status" value="1"/>
</dbReference>
<feature type="region of interest" description="Disordered" evidence="4">
    <location>
        <begin position="930"/>
        <end position="959"/>
    </location>
</feature>
<sequence>MLRGRENSVPTDAAAAAEPGPLPYVRKRSLQHVATHDDRLRVMTWMLAKEQTLLSESDSDGTSSAVKSDASSTKMAKVDRLCLATQAIAEFPHLFRGSAQANYMKASRWWKESREYIYGTAARTGRGRKTNAWTLWLQEELKATLEMERSTTTTWHNKDLLVMAKSILDNSTHPEFNKDYIVPQRNCALGDLVNLRWVQNFKEKFQRQHAGHHHDGSAMAFAGHAYPPRQTDLDEAMEAKLLQTLATIRATKDGPLVKKDVMHMANQLIREAHPMFKVDTTWYRGFCDRHPELAVASSAKDMPQRLPQSRSPVFLAAERGDLKLVKLLVRFGANVAARDMDDSTAILAAAKNGHGHVVDFLTKKGTPAAMSAMDGAPLSLLPRASPTTESTATSSNGTLLHTSEARSGALDDDDNVSIGSLMKKGKKSHAAKLEDRLRLAHGAAAQSSSPPVTVQTALDMIESALATLTAQLENSNRNSVRKCLAKIDDGLRGLRSKTHRDSKTTPTTDTSVNTDPATPDNAPHTPSAMDATPSLVVTLKLQKSAQSSTLAAPPSQPSHRAYDDAVIQDLSSIPLDSSLPQGVSLQLAFTPDSFCEGIRWPVVMFDSFDVAKSWGMDVTMLQLLHPNFDVLSDRVLFYFARANTMQDLNQLAVLPLVDAAPIAWTFDANTVSADELYQLAMQQAAQFAAALCPLHAIELLAHCAAAAASYEFSTPDQLADATAQLKTAIESPTYTESQLVLYASWPILQDDAGWTVEPSATTGVVTFVGADGTRHSSRLAALRCALASASLTSVHQVAWSYLRNAQIGRDLDKAAVECAGARYPSVQDAVQAYFGGTAPASPRGAVASDVAETSVDSTASPVPMHKVLAVLVSNEYGWSESSDSVGPLYCRPSYATTTNPVMGTDFFRSVTDVELYLTSHERGTWDRILDQVSNGSAGPPSKRPTTASPHPKAKKRKVSGVKSKSKFVATFASVFAYLETKGWFRTKTEAGWCYYKPNADVATAERGKTMFATADELETYLKASSVWSRVAELLKQEHTTSALIEGDACGKIKPPAKQPKPDEPSAAARPKKAPRVSSRSMVVSAAAPEFKPTFSKVYSELQKEGWFHRNGQFGWCYYKPGTVVKQAKLDEDLFSNEVHLEQYLKSSGEWQRIVDQKNRQLQELYGFYPPAPVAETPAPATDPPEGQLPPP</sequence>
<name>A0A3R6VF48_9STRA</name>
<gene>
    <name evidence="5" type="ORF">DYB32_002074</name>
</gene>
<evidence type="ECO:0000256" key="1">
    <source>
        <dbReference type="ARBA" id="ARBA00022737"/>
    </source>
</evidence>
<keyword evidence="1" id="KW-0677">Repeat</keyword>
<evidence type="ECO:0000256" key="2">
    <source>
        <dbReference type="ARBA" id="ARBA00023043"/>
    </source>
</evidence>